<protein>
    <submittedName>
        <fullName evidence="1">Uncharacterized protein</fullName>
    </submittedName>
</protein>
<name>A0A3M7SY73_BRAPC</name>
<accession>A0A3M7SY73</accession>
<dbReference type="AlphaFoldDB" id="A0A3M7SY73"/>
<evidence type="ECO:0000313" key="2">
    <source>
        <dbReference type="Proteomes" id="UP000276133"/>
    </source>
</evidence>
<dbReference type="EMBL" id="REGN01000635">
    <property type="protein sequence ID" value="RNA40538.1"/>
    <property type="molecule type" value="Genomic_DNA"/>
</dbReference>
<keyword evidence="2" id="KW-1185">Reference proteome</keyword>
<evidence type="ECO:0000313" key="1">
    <source>
        <dbReference type="EMBL" id="RNA40538.1"/>
    </source>
</evidence>
<organism evidence="1 2">
    <name type="scientific">Brachionus plicatilis</name>
    <name type="common">Marine rotifer</name>
    <name type="synonym">Brachionus muelleri</name>
    <dbReference type="NCBI Taxonomy" id="10195"/>
    <lineage>
        <taxon>Eukaryota</taxon>
        <taxon>Metazoa</taxon>
        <taxon>Spiralia</taxon>
        <taxon>Gnathifera</taxon>
        <taxon>Rotifera</taxon>
        <taxon>Eurotatoria</taxon>
        <taxon>Monogononta</taxon>
        <taxon>Pseudotrocha</taxon>
        <taxon>Ploima</taxon>
        <taxon>Brachionidae</taxon>
        <taxon>Brachionus</taxon>
    </lineage>
</organism>
<proteinExistence type="predicted"/>
<sequence length="175" mass="19699">MLTGFEIGGVLYNTAPIPNHKFMAVLITSPQKAPNELANLQNIPNEITPNKGPPSIPKIDKEICNTVALKYWQKYAIPTVIKPNKAAISFDIKVALDSPKSEFLKKYGCNKSFRHTAAKELRPDETVLKEALLQKDPVHPEAFPIKHRFCSNPIDNIRGLIIKKKINDLILEKNY</sequence>
<reference evidence="1 2" key="1">
    <citation type="journal article" date="2018" name="Sci. Rep.">
        <title>Genomic signatures of local adaptation to the degree of environmental predictability in rotifers.</title>
        <authorList>
            <person name="Franch-Gras L."/>
            <person name="Hahn C."/>
            <person name="Garcia-Roger E.M."/>
            <person name="Carmona M.J."/>
            <person name="Serra M."/>
            <person name="Gomez A."/>
        </authorList>
    </citation>
    <scope>NUCLEOTIDE SEQUENCE [LARGE SCALE GENOMIC DNA]</scope>
    <source>
        <strain evidence="1">HYR1</strain>
    </source>
</reference>
<comment type="caution">
    <text evidence="1">The sequence shown here is derived from an EMBL/GenBank/DDBJ whole genome shotgun (WGS) entry which is preliminary data.</text>
</comment>
<dbReference type="Proteomes" id="UP000276133">
    <property type="component" value="Unassembled WGS sequence"/>
</dbReference>
<gene>
    <name evidence="1" type="ORF">BpHYR1_036013</name>
</gene>